<dbReference type="EMBL" id="VSTH01000015">
    <property type="protein sequence ID" value="TYO67652.1"/>
    <property type="molecule type" value="Genomic_DNA"/>
</dbReference>
<dbReference type="PANTHER" id="PTHR11365:SF23">
    <property type="entry name" value="HYPOTHETICAL 5-OXOPROLINASE (EUROFUNG)-RELATED"/>
    <property type="match status" value="1"/>
</dbReference>
<dbReference type="Proteomes" id="UP000324797">
    <property type="component" value="Unassembled WGS sequence"/>
</dbReference>
<evidence type="ECO:0000313" key="2">
    <source>
        <dbReference type="EMBL" id="TYO67652.1"/>
    </source>
</evidence>
<keyword evidence="3" id="KW-1185">Reference proteome</keyword>
<protein>
    <submittedName>
        <fullName evidence="2">Hydantoinase B/oxoprolinase family protein</fullName>
    </submittedName>
</protein>
<sequence length="558" mass="59388">MVDRRGAARLASKAGRHRQLVPDAGNAMKLDPFVVEVIRHGFSAAAEEMSLVMTRSARSPLLREAGDLSSAITDGRGGLVGQGRDIPIHLGAMAYTIPELLKVVPADTLNDGDVLIYNLGALGGNHLNDVKVVRPVFVDGEIVAFAVSLAHWPDIGGTWPGSYFAKAIDTFQEAMRIPPVLIATAAGVSAPIMQLLKANVRDPEACEGDLLAQIAATKAGERRIVELCRAHGKAVFTATQARLHDLSEIEMREAIRELPDGVYEGEDYLDDGDVNNAPARIHVKITIAGDEATFDLSGSCDRVSNFCNTTPFMARSAVAYAARIMSGRDMQQNVGALRPLTIITRPGSILEPGWTASVAAGNHETSMRIVDAIFRAMQDTIPQRLSAGGATTAGVLFFAEPRQNGSWSMLYEVHGGGEGARHDRPGISATRVHLSNTSNTPVEVIEANYAIRVEQQAIRQHSGGAGTYRGGDGVVRAYRILAPSMHLTTCIERMVIPPFGMQGGEPGKPCRISLIRQGASVAIDGKSNLVLQQGDLVTIETCGGGGYGAEAAEMKGGR</sequence>
<organism evidence="2 3">
    <name type="scientific">Bradyrhizobium hipponense</name>
    <dbReference type="NCBI Taxonomy" id="2605638"/>
    <lineage>
        <taxon>Bacteria</taxon>
        <taxon>Pseudomonadati</taxon>
        <taxon>Pseudomonadota</taxon>
        <taxon>Alphaproteobacteria</taxon>
        <taxon>Hyphomicrobiales</taxon>
        <taxon>Nitrobacteraceae</taxon>
        <taxon>Bradyrhizobium</taxon>
    </lineage>
</organism>
<comment type="caution">
    <text evidence="2">The sequence shown here is derived from an EMBL/GenBank/DDBJ whole genome shotgun (WGS) entry which is preliminary data.</text>
</comment>
<evidence type="ECO:0000259" key="1">
    <source>
        <dbReference type="Pfam" id="PF02538"/>
    </source>
</evidence>
<proteinExistence type="predicted"/>
<evidence type="ECO:0000313" key="3">
    <source>
        <dbReference type="Proteomes" id="UP000324797"/>
    </source>
</evidence>
<accession>A0A5S4YUS9</accession>
<reference evidence="2 3" key="1">
    <citation type="submission" date="2019-08" db="EMBL/GenBank/DDBJ databases">
        <title>Bradyrhizobium hipponensis sp. nov., a rhizobium isolated from a Lupinus angustifolius root nodule in Tunisia.</title>
        <authorList>
            <person name="Off K."/>
            <person name="Rejili M."/>
            <person name="Mars M."/>
            <person name="Brachmann A."/>
            <person name="Marin M."/>
        </authorList>
    </citation>
    <scope>NUCLEOTIDE SEQUENCE [LARGE SCALE GENOMIC DNA]</scope>
    <source>
        <strain evidence="3">aSej3</strain>
    </source>
</reference>
<gene>
    <name evidence="2" type="ORF">FXV83_04815</name>
</gene>
<dbReference type="GO" id="GO:0017168">
    <property type="term" value="F:5-oxoprolinase (ATP-hydrolyzing) activity"/>
    <property type="evidence" value="ECO:0007669"/>
    <property type="project" value="TreeGrafter"/>
</dbReference>
<dbReference type="PANTHER" id="PTHR11365">
    <property type="entry name" value="5-OXOPROLINASE RELATED"/>
    <property type="match status" value="1"/>
</dbReference>
<feature type="domain" description="Hydantoinase B/oxoprolinase" evidence="1">
    <location>
        <begin position="31"/>
        <end position="549"/>
    </location>
</feature>
<dbReference type="InterPro" id="IPR003692">
    <property type="entry name" value="Hydantoinase_B"/>
</dbReference>
<dbReference type="Pfam" id="PF02538">
    <property type="entry name" value="Hydantoinase_B"/>
    <property type="match status" value="1"/>
</dbReference>
<dbReference type="InterPro" id="IPR045079">
    <property type="entry name" value="Oxoprolinase-like"/>
</dbReference>
<dbReference type="AlphaFoldDB" id="A0A5S4YUS9"/>
<name>A0A5S4YUS9_9BRAD</name>
<dbReference type="GO" id="GO:0005829">
    <property type="term" value="C:cytosol"/>
    <property type="evidence" value="ECO:0007669"/>
    <property type="project" value="TreeGrafter"/>
</dbReference>
<dbReference type="GO" id="GO:0006749">
    <property type="term" value="P:glutathione metabolic process"/>
    <property type="evidence" value="ECO:0007669"/>
    <property type="project" value="TreeGrafter"/>
</dbReference>